<dbReference type="eggNOG" id="ENOG5031PPG">
    <property type="taxonomic scope" value="Bacteria"/>
</dbReference>
<dbReference type="KEGG" id="mno:Mnod_4977"/>
<dbReference type="STRING" id="460265.Mnod_4977"/>
<name>B8IIF7_METNO</name>
<accession>B8IIF7</accession>
<dbReference type="RefSeq" id="WP_015931463.1">
    <property type="nucleotide sequence ID" value="NC_011894.1"/>
</dbReference>
<evidence type="ECO:0000313" key="2">
    <source>
        <dbReference type="Proteomes" id="UP000008207"/>
    </source>
</evidence>
<proteinExistence type="predicted"/>
<sequence length="89" mass="9877">MPMSQMDRPAELMIWHAGRAAPPGEARIYPTLRQALLAAADCAGDPDALPWIVTEEGEILSPHWIDQHLSEARAPAGVSRLRTWLTHWA</sequence>
<keyword evidence="2" id="KW-1185">Reference proteome</keyword>
<evidence type="ECO:0000313" key="1">
    <source>
        <dbReference type="EMBL" id="ACL59834.1"/>
    </source>
</evidence>
<dbReference type="EMBL" id="CP001349">
    <property type="protein sequence ID" value="ACL59834.1"/>
    <property type="molecule type" value="Genomic_DNA"/>
</dbReference>
<dbReference type="AlphaFoldDB" id="B8IIF7"/>
<reference evidence="1 2" key="1">
    <citation type="submission" date="2009-01" db="EMBL/GenBank/DDBJ databases">
        <title>Complete sequence of chromosome of Methylobacterium nodulans ORS 2060.</title>
        <authorList>
            <consortium name="US DOE Joint Genome Institute"/>
            <person name="Lucas S."/>
            <person name="Copeland A."/>
            <person name="Lapidus A."/>
            <person name="Glavina del Rio T."/>
            <person name="Dalin E."/>
            <person name="Tice H."/>
            <person name="Bruce D."/>
            <person name="Goodwin L."/>
            <person name="Pitluck S."/>
            <person name="Sims D."/>
            <person name="Brettin T."/>
            <person name="Detter J.C."/>
            <person name="Han C."/>
            <person name="Larimer F."/>
            <person name="Land M."/>
            <person name="Hauser L."/>
            <person name="Kyrpides N."/>
            <person name="Ivanova N."/>
            <person name="Marx C.J."/>
            <person name="Richardson P."/>
        </authorList>
    </citation>
    <scope>NUCLEOTIDE SEQUENCE [LARGE SCALE GENOMIC DNA]</scope>
    <source>
        <strain evidence="2">LMG 21967 / CNCM I-2342 / ORS 2060</strain>
    </source>
</reference>
<gene>
    <name evidence="1" type="ordered locus">Mnod_4977</name>
</gene>
<dbReference type="Proteomes" id="UP000008207">
    <property type="component" value="Chromosome"/>
</dbReference>
<protein>
    <submittedName>
        <fullName evidence="1">Uncharacterized protein</fullName>
    </submittedName>
</protein>
<dbReference type="HOGENOM" id="CLU_195985_0_0_5"/>
<organism evidence="1 2">
    <name type="scientific">Methylobacterium nodulans (strain LMG 21967 / CNCM I-2342 / ORS 2060)</name>
    <dbReference type="NCBI Taxonomy" id="460265"/>
    <lineage>
        <taxon>Bacteria</taxon>
        <taxon>Pseudomonadati</taxon>
        <taxon>Pseudomonadota</taxon>
        <taxon>Alphaproteobacteria</taxon>
        <taxon>Hyphomicrobiales</taxon>
        <taxon>Methylobacteriaceae</taxon>
        <taxon>Methylobacterium</taxon>
    </lineage>
</organism>